<keyword evidence="4 7" id="KW-0812">Transmembrane</keyword>
<dbReference type="PANTHER" id="PTHR31595">
    <property type="entry name" value="LONG-CHAIN-ALCOHOL O-FATTY-ACYLTRANSFERASE 3-RELATED"/>
    <property type="match status" value="1"/>
</dbReference>
<feature type="transmembrane region" description="Helical" evidence="7">
    <location>
        <begin position="35"/>
        <end position="55"/>
    </location>
</feature>
<evidence type="ECO:0000256" key="1">
    <source>
        <dbReference type="ARBA" id="ARBA00004141"/>
    </source>
</evidence>
<feature type="transmembrane region" description="Helical" evidence="7">
    <location>
        <begin position="6"/>
        <end position="28"/>
    </location>
</feature>
<feature type="transmembrane region" description="Helical" evidence="7">
    <location>
        <begin position="285"/>
        <end position="303"/>
    </location>
</feature>
<evidence type="ECO:0000256" key="6">
    <source>
        <dbReference type="ARBA" id="ARBA00023136"/>
    </source>
</evidence>
<dbReference type="Proteomes" id="UP001164459">
    <property type="component" value="Chromosome"/>
</dbReference>
<accession>A0ABY7GU53</accession>
<dbReference type="InterPro" id="IPR044851">
    <property type="entry name" value="Wax_synthase"/>
</dbReference>
<comment type="pathway">
    <text evidence="2">Secondary metabolite biosynthesis.</text>
</comment>
<evidence type="ECO:0000256" key="2">
    <source>
        <dbReference type="ARBA" id="ARBA00005179"/>
    </source>
</evidence>
<evidence type="ECO:0000256" key="4">
    <source>
        <dbReference type="ARBA" id="ARBA00022692"/>
    </source>
</evidence>
<dbReference type="EMBL" id="CP114040">
    <property type="protein sequence ID" value="WAS90492.1"/>
    <property type="molecule type" value="Genomic_DNA"/>
</dbReference>
<evidence type="ECO:0000256" key="3">
    <source>
        <dbReference type="ARBA" id="ARBA00022679"/>
    </source>
</evidence>
<keyword evidence="3" id="KW-0808">Transferase</keyword>
<name>A0ABY7GU53_9BACT</name>
<keyword evidence="5 7" id="KW-1133">Transmembrane helix</keyword>
<keyword evidence="10" id="KW-1185">Reference proteome</keyword>
<dbReference type="InterPro" id="IPR032805">
    <property type="entry name" value="Wax_synthase_dom"/>
</dbReference>
<organism evidence="9 10">
    <name type="scientific">Nannocystis punicea</name>
    <dbReference type="NCBI Taxonomy" id="2995304"/>
    <lineage>
        <taxon>Bacteria</taxon>
        <taxon>Pseudomonadati</taxon>
        <taxon>Myxococcota</taxon>
        <taxon>Polyangia</taxon>
        <taxon>Nannocystales</taxon>
        <taxon>Nannocystaceae</taxon>
        <taxon>Nannocystis</taxon>
    </lineage>
</organism>
<evidence type="ECO:0000313" key="9">
    <source>
        <dbReference type="EMBL" id="WAS90492.1"/>
    </source>
</evidence>
<dbReference type="PANTHER" id="PTHR31595:SF57">
    <property type="entry name" value="OS04G0481900 PROTEIN"/>
    <property type="match status" value="1"/>
</dbReference>
<feature type="domain" description="Wax synthase" evidence="8">
    <location>
        <begin position="188"/>
        <end position="250"/>
    </location>
</feature>
<protein>
    <submittedName>
        <fullName evidence="9">MBOAT family protein</fullName>
    </submittedName>
</protein>
<feature type="transmembrane region" description="Helical" evidence="7">
    <location>
        <begin position="131"/>
        <end position="148"/>
    </location>
</feature>
<feature type="transmembrane region" description="Helical" evidence="7">
    <location>
        <begin position="155"/>
        <end position="179"/>
    </location>
</feature>
<evidence type="ECO:0000313" key="10">
    <source>
        <dbReference type="Proteomes" id="UP001164459"/>
    </source>
</evidence>
<sequence length="319" mass="34488">MPSAAPSSLAVAIAGAALVGVLAVGFALTRLRSRALARALAWLAVVAGLVAVLLACPEAPPGFRMFAICGVVLFAMKGVVAVEERHAHDRRLAAVPWIAWAAFWPGMRPELFAAIPWRPLPGAGALLRKGAVRLGLGVLLLLAARLAFARSELLAAALALPGLSLVLHFGLFNLLAGAWRLLGVPTYSLFDRPLAARSLSEFWSRRWNLPFTEMTQRAVYRPLLAALGRDRAAVVAFAFSGLLHELAISLPVRAGYGLPLLYFVLHGCATRIEPRLRPAFARRPWLAHAWTLAWLVVPMPLLFHPQFVRGVVWPLLGLG</sequence>
<reference evidence="9" key="1">
    <citation type="submission" date="2022-11" db="EMBL/GenBank/DDBJ databases">
        <title>Minimal conservation of predation-associated metabolite biosynthetic gene clusters underscores biosynthetic potential of Myxococcota including descriptions for ten novel species: Archangium lansinium sp. nov., Myxococcus landrumus sp. nov., Nannocystis bai.</title>
        <authorList>
            <person name="Ahearne A."/>
            <person name="Stevens C."/>
            <person name="Dowd S."/>
        </authorList>
    </citation>
    <scope>NUCLEOTIDE SEQUENCE</scope>
    <source>
        <strain evidence="9">Fl3</strain>
    </source>
</reference>
<comment type="subcellular location">
    <subcellularLocation>
        <location evidence="1">Membrane</location>
        <topology evidence="1">Multi-pass membrane protein</topology>
    </subcellularLocation>
</comment>
<evidence type="ECO:0000256" key="7">
    <source>
        <dbReference type="SAM" id="Phobius"/>
    </source>
</evidence>
<keyword evidence="6 7" id="KW-0472">Membrane</keyword>
<evidence type="ECO:0000259" key="8">
    <source>
        <dbReference type="Pfam" id="PF13813"/>
    </source>
</evidence>
<feature type="transmembrane region" description="Helical" evidence="7">
    <location>
        <begin position="92"/>
        <end position="111"/>
    </location>
</feature>
<proteinExistence type="predicted"/>
<gene>
    <name evidence="9" type="ORF">O0S08_30255</name>
</gene>
<feature type="transmembrane region" description="Helical" evidence="7">
    <location>
        <begin position="246"/>
        <end position="265"/>
    </location>
</feature>
<dbReference type="Pfam" id="PF13813">
    <property type="entry name" value="MBOAT_2"/>
    <property type="match status" value="1"/>
</dbReference>
<evidence type="ECO:0000256" key="5">
    <source>
        <dbReference type="ARBA" id="ARBA00022989"/>
    </source>
</evidence>
<feature type="transmembrane region" description="Helical" evidence="7">
    <location>
        <begin position="61"/>
        <end position="80"/>
    </location>
</feature>
<dbReference type="RefSeq" id="WP_269032819.1">
    <property type="nucleotide sequence ID" value="NZ_CP114040.1"/>
</dbReference>